<evidence type="ECO:0000313" key="2">
    <source>
        <dbReference type="EMBL" id="GAA2522944.1"/>
    </source>
</evidence>
<protein>
    <recommendedName>
        <fullName evidence="1">HNH nuclease domain-containing protein</fullName>
    </recommendedName>
</protein>
<proteinExistence type="predicted"/>
<keyword evidence="3" id="KW-1185">Reference proteome</keyword>
<dbReference type="CDD" id="cd00085">
    <property type="entry name" value="HNHc"/>
    <property type="match status" value="1"/>
</dbReference>
<reference evidence="2 3" key="1">
    <citation type="journal article" date="2019" name="Int. J. Syst. Evol. Microbiol.">
        <title>The Global Catalogue of Microorganisms (GCM) 10K type strain sequencing project: providing services to taxonomists for standard genome sequencing and annotation.</title>
        <authorList>
            <consortium name="The Broad Institute Genomics Platform"/>
            <consortium name="The Broad Institute Genome Sequencing Center for Infectious Disease"/>
            <person name="Wu L."/>
            <person name="Ma J."/>
        </authorList>
    </citation>
    <scope>NUCLEOTIDE SEQUENCE [LARGE SCALE GENOMIC DNA]</scope>
    <source>
        <strain evidence="2 3">JCM 3367</strain>
    </source>
</reference>
<dbReference type="InterPro" id="IPR003615">
    <property type="entry name" value="HNH_nuc"/>
</dbReference>
<dbReference type="RefSeq" id="WP_344171817.1">
    <property type="nucleotide sequence ID" value="NZ_BAAARY010000008.1"/>
</dbReference>
<comment type="caution">
    <text evidence="2">The sequence shown here is derived from an EMBL/GenBank/DDBJ whole genome shotgun (WGS) entry which is preliminary data.</text>
</comment>
<evidence type="ECO:0000313" key="3">
    <source>
        <dbReference type="Proteomes" id="UP001499978"/>
    </source>
</evidence>
<sequence length="345" mass="38918">MTYTEKTLRIVWTEAAGRCCICRVLVLTPGTETDDPSVFGELAHIVARKSGGPRAGGLDPSKLDSHENLMLLCNKHHKQVDDQPNHFTVEKLHQIKRDHAIWVASQDSDERPTRFIPDPAYPAPRQLLVIFNGNQLWPMVQACVATSYIVPDQIPAEDEDLMVEFLDLVKDYGDIAEDLHSIREQRDAAKALGEYISQLAERHYFVGAYMRRLLLTGGAKKESSPWPELHIEIQPADQAQIMDKNGKSIGTTVGAVNREVARLMFLRWLEDYGSEHPGEPAPLAKFFQEGRPAGRQEAMWRDLIRSLRTEGLILCFESLEFWSSSATLTDKGRVVTGTRDLVRVM</sequence>
<gene>
    <name evidence="2" type="ORF">GCM10010201_21430</name>
</gene>
<organism evidence="2 3">
    <name type="scientific">Pilimelia columellifera subsp. columellifera</name>
    <dbReference type="NCBI Taxonomy" id="706583"/>
    <lineage>
        <taxon>Bacteria</taxon>
        <taxon>Bacillati</taxon>
        <taxon>Actinomycetota</taxon>
        <taxon>Actinomycetes</taxon>
        <taxon>Micromonosporales</taxon>
        <taxon>Micromonosporaceae</taxon>
        <taxon>Pilimelia</taxon>
    </lineage>
</organism>
<dbReference type="Proteomes" id="UP001499978">
    <property type="component" value="Unassembled WGS sequence"/>
</dbReference>
<dbReference type="EMBL" id="BAAARY010000008">
    <property type="protein sequence ID" value="GAA2522944.1"/>
    <property type="molecule type" value="Genomic_DNA"/>
</dbReference>
<dbReference type="Pfam" id="PF13391">
    <property type="entry name" value="HNH_2"/>
    <property type="match status" value="1"/>
</dbReference>
<feature type="domain" description="HNH nuclease" evidence="1">
    <location>
        <begin position="19"/>
        <end position="81"/>
    </location>
</feature>
<name>A0ABN3NI00_9ACTN</name>
<accession>A0ABN3NI00</accession>
<evidence type="ECO:0000259" key="1">
    <source>
        <dbReference type="Pfam" id="PF13391"/>
    </source>
</evidence>